<evidence type="ECO:0000313" key="2">
    <source>
        <dbReference type="EMBL" id="GBP20099.1"/>
    </source>
</evidence>
<keyword evidence="3" id="KW-1185">Reference proteome</keyword>
<dbReference type="EMBL" id="BGZK01000114">
    <property type="protein sequence ID" value="GBP20099.1"/>
    <property type="molecule type" value="Genomic_DNA"/>
</dbReference>
<reference evidence="2 3" key="1">
    <citation type="journal article" date="2019" name="Commun. Biol.">
        <title>The bagworm genome reveals a unique fibroin gene that provides high tensile strength.</title>
        <authorList>
            <person name="Kono N."/>
            <person name="Nakamura H."/>
            <person name="Ohtoshi R."/>
            <person name="Tomita M."/>
            <person name="Numata K."/>
            <person name="Arakawa K."/>
        </authorList>
    </citation>
    <scope>NUCLEOTIDE SEQUENCE [LARGE SCALE GENOMIC DNA]</scope>
</reference>
<evidence type="ECO:0000256" key="1">
    <source>
        <dbReference type="SAM" id="MobiDB-lite"/>
    </source>
</evidence>
<accession>A0A4C1U1D6</accession>
<dbReference type="Proteomes" id="UP000299102">
    <property type="component" value="Unassembled WGS sequence"/>
</dbReference>
<proteinExistence type="predicted"/>
<gene>
    <name evidence="2" type="ORF">EVAR_13871_1</name>
</gene>
<evidence type="ECO:0000313" key="3">
    <source>
        <dbReference type="Proteomes" id="UP000299102"/>
    </source>
</evidence>
<sequence>MTRFFVRTIGYERCNRRDRLFNSFGAVAVHRKIGRTPHAPDHSRVWMLRWAHPVSLFQWLPIPRRHLKGSPTRQITHRQHPRVLTGRIR</sequence>
<comment type="caution">
    <text evidence="2">The sequence shown here is derived from an EMBL/GenBank/DDBJ whole genome shotgun (WGS) entry which is preliminary data.</text>
</comment>
<feature type="region of interest" description="Disordered" evidence="1">
    <location>
        <begin position="68"/>
        <end position="89"/>
    </location>
</feature>
<dbReference type="AlphaFoldDB" id="A0A4C1U1D6"/>
<organism evidence="2 3">
    <name type="scientific">Eumeta variegata</name>
    <name type="common">Bagworm moth</name>
    <name type="synonym">Eumeta japonica</name>
    <dbReference type="NCBI Taxonomy" id="151549"/>
    <lineage>
        <taxon>Eukaryota</taxon>
        <taxon>Metazoa</taxon>
        <taxon>Ecdysozoa</taxon>
        <taxon>Arthropoda</taxon>
        <taxon>Hexapoda</taxon>
        <taxon>Insecta</taxon>
        <taxon>Pterygota</taxon>
        <taxon>Neoptera</taxon>
        <taxon>Endopterygota</taxon>
        <taxon>Lepidoptera</taxon>
        <taxon>Glossata</taxon>
        <taxon>Ditrysia</taxon>
        <taxon>Tineoidea</taxon>
        <taxon>Psychidae</taxon>
        <taxon>Oiketicinae</taxon>
        <taxon>Eumeta</taxon>
    </lineage>
</organism>
<name>A0A4C1U1D6_EUMVA</name>
<protein>
    <submittedName>
        <fullName evidence="2">Uncharacterized protein</fullName>
    </submittedName>
</protein>